<sequence length="270" mass="29620">MASAPENEHAVGDENVLFPKRALFRRSEPPKALIIGCVLGAIFVLVTSVSLLYWYLSRTRWSRKPSPYPFTSPEAVSYPSSSTGTVSTPPRSEIYRMKRVVVPTSTIPTVPVNASGSKKVVGSVWETRNPLYCAPQKNPPSSSGTKSSTSHASKSSSSRARSGRIGSVAATQTVSSISFAHDTERQMELDERIEKLNESLFSLQRTAPGASAGTFPRASMTIAKMTYDHQVMSLKGIKEKLENLKESEWALGLTDELPPGLYEPNDYERF</sequence>
<protein>
    <submittedName>
        <fullName evidence="3">Uncharacterized protein</fullName>
    </submittedName>
</protein>
<dbReference type="RefSeq" id="XP_043012570.1">
    <property type="nucleotide sequence ID" value="XM_043151475.1"/>
</dbReference>
<accession>A0A9P7UWT6</accession>
<organism evidence="3 4">
    <name type="scientific">Marasmius oreades</name>
    <name type="common">fairy-ring Marasmius</name>
    <dbReference type="NCBI Taxonomy" id="181124"/>
    <lineage>
        <taxon>Eukaryota</taxon>
        <taxon>Fungi</taxon>
        <taxon>Dikarya</taxon>
        <taxon>Basidiomycota</taxon>
        <taxon>Agaricomycotina</taxon>
        <taxon>Agaricomycetes</taxon>
        <taxon>Agaricomycetidae</taxon>
        <taxon>Agaricales</taxon>
        <taxon>Marasmiineae</taxon>
        <taxon>Marasmiaceae</taxon>
        <taxon>Marasmius</taxon>
    </lineage>
</organism>
<keyword evidence="2" id="KW-0812">Transmembrane</keyword>
<gene>
    <name evidence="3" type="ORF">E1B28_006776</name>
</gene>
<proteinExistence type="predicted"/>
<feature type="region of interest" description="Disordered" evidence="1">
    <location>
        <begin position="131"/>
        <end position="167"/>
    </location>
</feature>
<name>A0A9P7UWT6_9AGAR</name>
<comment type="caution">
    <text evidence="3">The sequence shown here is derived from an EMBL/GenBank/DDBJ whole genome shotgun (WGS) entry which is preliminary data.</text>
</comment>
<dbReference type="Proteomes" id="UP001049176">
    <property type="component" value="Chromosome 3"/>
</dbReference>
<reference evidence="3" key="1">
    <citation type="journal article" date="2021" name="Genome Biol. Evol.">
        <title>The assembled and annotated genome of the fairy-ring fungus Marasmius oreades.</title>
        <authorList>
            <person name="Hiltunen M."/>
            <person name="Ament-Velasquez S.L."/>
            <person name="Johannesson H."/>
        </authorList>
    </citation>
    <scope>NUCLEOTIDE SEQUENCE</scope>
    <source>
        <strain evidence="3">03SP1</strain>
    </source>
</reference>
<dbReference type="AlphaFoldDB" id="A0A9P7UWT6"/>
<evidence type="ECO:0000256" key="1">
    <source>
        <dbReference type="SAM" id="MobiDB-lite"/>
    </source>
</evidence>
<feature type="compositionally biased region" description="Low complexity" evidence="1">
    <location>
        <begin position="141"/>
        <end position="160"/>
    </location>
</feature>
<dbReference type="GeneID" id="66075852"/>
<dbReference type="OrthoDB" id="3064785at2759"/>
<evidence type="ECO:0000256" key="2">
    <source>
        <dbReference type="SAM" id="Phobius"/>
    </source>
</evidence>
<keyword evidence="4" id="KW-1185">Reference proteome</keyword>
<feature type="transmembrane region" description="Helical" evidence="2">
    <location>
        <begin position="32"/>
        <end position="56"/>
    </location>
</feature>
<evidence type="ECO:0000313" key="4">
    <source>
        <dbReference type="Proteomes" id="UP001049176"/>
    </source>
</evidence>
<keyword evidence="2" id="KW-1133">Transmembrane helix</keyword>
<dbReference type="EMBL" id="CM032183">
    <property type="protein sequence ID" value="KAG7096100.1"/>
    <property type="molecule type" value="Genomic_DNA"/>
</dbReference>
<evidence type="ECO:0000313" key="3">
    <source>
        <dbReference type="EMBL" id="KAG7096100.1"/>
    </source>
</evidence>
<dbReference type="KEGG" id="more:E1B28_006776"/>
<keyword evidence="2" id="KW-0472">Membrane</keyword>